<comment type="caution">
    <text evidence="1">The sequence shown here is derived from an EMBL/GenBank/DDBJ whole genome shotgun (WGS) entry which is preliminary data.</text>
</comment>
<accession>A0ABV2XNA5</accession>
<organism evidence="1 2">
    <name type="scientific">Streptomyces olindensis</name>
    <dbReference type="NCBI Taxonomy" id="358823"/>
    <lineage>
        <taxon>Bacteria</taxon>
        <taxon>Bacillati</taxon>
        <taxon>Actinomycetota</taxon>
        <taxon>Actinomycetes</taxon>
        <taxon>Kitasatosporales</taxon>
        <taxon>Streptomycetaceae</taxon>
        <taxon>Streptomyces</taxon>
    </lineage>
</organism>
<name>A0ABV2XNA5_9ACTN</name>
<protein>
    <recommendedName>
        <fullName evidence="3">DoxX family protein</fullName>
    </recommendedName>
</protein>
<evidence type="ECO:0000313" key="1">
    <source>
        <dbReference type="EMBL" id="MEU2265475.1"/>
    </source>
</evidence>
<sequence length="48" mass="5215">MLLTYGVLKLVGFAVFLYLLDSAGDFRKKNPLASGSYAGYVLFELGVP</sequence>
<gene>
    <name evidence="1" type="ORF">ABZ568_03310</name>
</gene>
<reference evidence="1 2" key="1">
    <citation type="submission" date="2024-06" db="EMBL/GenBank/DDBJ databases">
        <title>The Natural Products Discovery Center: Release of the First 8490 Sequenced Strains for Exploring Actinobacteria Biosynthetic Diversity.</title>
        <authorList>
            <person name="Kalkreuter E."/>
            <person name="Kautsar S.A."/>
            <person name="Yang D."/>
            <person name="Bader C.D."/>
            <person name="Teijaro C.N."/>
            <person name="Fluegel L."/>
            <person name="Davis C.M."/>
            <person name="Simpson J.R."/>
            <person name="Lauterbach L."/>
            <person name="Steele A.D."/>
            <person name="Gui C."/>
            <person name="Meng S."/>
            <person name="Li G."/>
            <person name="Viehrig K."/>
            <person name="Ye F."/>
            <person name="Su P."/>
            <person name="Kiefer A.F."/>
            <person name="Nichols A."/>
            <person name="Cepeda A.J."/>
            <person name="Yan W."/>
            <person name="Fan B."/>
            <person name="Jiang Y."/>
            <person name="Adhikari A."/>
            <person name="Zheng C.-J."/>
            <person name="Schuster L."/>
            <person name="Cowan T.M."/>
            <person name="Smanski M.J."/>
            <person name="Chevrette M.G."/>
            <person name="De Carvalho L.P.S."/>
            <person name="Shen B."/>
        </authorList>
    </citation>
    <scope>NUCLEOTIDE SEQUENCE [LARGE SCALE GENOMIC DNA]</scope>
    <source>
        <strain evidence="1 2">NPDC019583</strain>
    </source>
</reference>
<proteinExistence type="predicted"/>
<keyword evidence="2" id="KW-1185">Reference proteome</keyword>
<evidence type="ECO:0000313" key="2">
    <source>
        <dbReference type="Proteomes" id="UP001550603"/>
    </source>
</evidence>
<dbReference type="RefSeq" id="WP_359785290.1">
    <property type="nucleotide sequence ID" value="NZ_JBEYBN010000003.1"/>
</dbReference>
<dbReference type="EMBL" id="JBEYBN010000003">
    <property type="protein sequence ID" value="MEU2265475.1"/>
    <property type="molecule type" value="Genomic_DNA"/>
</dbReference>
<dbReference type="Proteomes" id="UP001550603">
    <property type="component" value="Unassembled WGS sequence"/>
</dbReference>
<evidence type="ECO:0008006" key="3">
    <source>
        <dbReference type="Google" id="ProtNLM"/>
    </source>
</evidence>